<feature type="compositionally biased region" description="Basic and acidic residues" evidence="3">
    <location>
        <begin position="703"/>
        <end position="732"/>
    </location>
</feature>
<feature type="compositionally biased region" description="Acidic residues" evidence="3">
    <location>
        <begin position="115"/>
        <end position="127"/>
    </location>
</feature>
<feature type="coiled-coil region" evidence="2">
    <location>
        <begin position="813"/>
        <end position="851"/>
    </location>
</feature>
<dbReference type="InterPro" id="IPR058925">
    <property type="entry name" value="zf-C2H2_AcuF"/>
</dbReference>
<dbReference type="GO" id="GO:0008270">
    <property type="term" value="F:zinc ion binding"/>
    <property type="evidence" value="ECO:0007669"/>
    <property type="project" value="UniProtKB-KW"/>
</dbReference>
<evidence type="ECO:0000313" key="6">
    <source>
        <dbReference type="Proteomes" id="UP001187682"/>
    </source>
</evidence>
<protein>
    <recommendedName>
        <fullName evidence="4">C2H2-type domain-containing protein</fullName>
    </recommendedName>
</protein>
<feature type="region of interest" description="Disordered" evidence="3">
    <location>
        <begin position="346"/>
        <end position="367"/>
    </location>
</feature>
<reference evidence="5" key="1">
    <citation type="submission" date="2018-03" db="EMBL/GenBank/DDBJ databases">
        <authorList>
            <person name="Guldener U."/>
        </authorList>
    </citation>
    <scope>NUCLEOTIDE SEQUENCE</scope>
</reference>
<accession>A0AAE8N327</accession>
<sequence>MEHISASTAALSLSALYEECVQLFQSFLLVLHDEHCRVVHLNQVDLTLISDEYGRVKIWGDQTKAYLPPRARGSLDDTLRHDEQLKTIPIAKRKYDAVVGSDYDSISSVSADSDSGSDPEFDSDSDSDSNGTSTMSPEDGGPPSRGRMPKMRLLVQQIADQIRSLYELSSLLRRPRISDKYIRSVGSKSKAGAADPDTLLLSAYFSVPDEVHVVEKILQWRGSTKTARGVEFGHEEAATGAQCLANDCIEGNPWFALRLARANTRRREQLQYWSDHPYDPKQDIARSSLFATPTLAQVIAKKNIESQSQASTLKPTDHKLSRLGPKSVISKQSFSTATISDIHETNTNTRPRTVYTPTAIGHGRPNPVPDPPKAVDGSETFPCPYCGMILESKTMKDRQSWMHHVFRDLRPYVCTFEHCQNAGKLYASRRDWIYHELQIHRRRYVCKLSPDNKDCPEVFLSRREMSTHLRSHYGESILPFQLGVILDLCNRQVDISDDEKEPCLVCGKELSLPSSQKHVAAHMEDIALFVLPSNNEDETDDMKAGLSKASVHVAMLKPNVQSNDSRSRTSRLGFSEAGDHGDTSADFAKLLASEEEGYTSKFLLWSKRTEMGPETVDEPLSEVVPEQDQQDPAEMCEDDLWGFTTTPKKDKKKKRKASTGDTPNQEPEPELEPINEDEAATEDKDKRKNKKTSIWDVPAPEPEPGREEDHGAAVEEKIKIEENEEMARKLVNKDGFGGVPGPIPDVQTFPQPPTATPLPAMRPPESPDPPAPAKAPSPSPEMIQMLEELVKYREEQRKRDEDLMLKELKKKTQKEAEERFLEKREAMEKAQAETQIETEQVRKEAERLVREFVENDHETQDEQKRIRVEKLARALQMQEKLEKYIEHSRRDEELASKEFEDNIRKETERHYMSKIEDLKKAQAEAQISIEQAKIVSEKPARELVENYRKIQEEQRRMQGEELEQAEDHAEVKFDAELHPKDTQQKSEEEDIWDSEVLARLRLQADRPVGGREIRKFWKEVMKAEDEARAKLANEREDAAGAGGL</sequence>
<organism evidence="5 6">
    <name type="scientific">Cephalotrichum gorgonifer</name>
    <dbReference type="NCBI Taxonomy" id="2041049"/>
    <lineage>
        <taxon>Eukaryota</taxon>
        <taxon>Fungi</taxon>
        <taxon>Dikarya</taxon>
        <taxon>Ascomycota</taxon>
        <taxon>Pezizomycotina</taxon>
        <taxon>Sordariomycetes</taxon>
        <taxon>Hypocreomycetidae</taxon>
        <taxon>Microascales</taxon>
        <taxon>Microascaceae</taxon>
        <taxon>Cephalotrichum</taxon>
    </lineage>
</organism>
<dbReference type="PANTHER" id="PTHR35391">
    <property type="entry name" value="C2H2-TYPE DOMAIN-CONTAINING PROTEIN-RELATED"/>
    <property type="match status" value="1"/>
</dbReference>
<feature type="compositionally biased region" description="Acidic residues" evidence="3">
    <location>
        <begin position="628"/>
        <end position="640"/>
    </location>
</feature>
<gene>
    <name evidence="5" type="ORF">DNG_07294</name>
</gene>
<evidence type="ECO:0000256" key="3">
    <source>
        <dbReference type="SAM" id="MobiDB-lite"/>
    </source>
</evidence>
<keyword evidence="2" id="KW-0175">Coiled coil</keyword>
<comment type="caution">
    <text evidence="5">The sequence shown here is derived from an EMBL/GenBank/DDBJ whole genome shotgun (WGS) entry which is preliminary data.</text>
</comment>
<evidence type="ECO:0000259" key="4">
    <source>
        <dbReference type="PROSITE" id="PS50157"/>
    </source>
</evidence>
<feature type="region of interest" description="Disordered" evidence="3">
    <location>
        <begin position="613"/>
        <end position="780"/>
    </location>
</feature>
<feature type="region of interest" description="Disordered" evidence="3">
    <location>
        <begin position="558"/>
        <end position="583"/>
    </location>
</feature>
<feature type="compositionally biased region" description="Acidic residues" evidence="3">
    <location>
        <begin position="667"/>
        <end position="680"/>
    </location>
</feature>
<dbReference type="InterPro" id="IPR013087">
    <property type="entry name" value="Znf_C2H2_type"/>
</dbReference>
<keyword evidence="1" id="KW-0863">Zinc-finger</keyword>
<evidence type="ECO:0000313" key="5">
    <source>
        <dbReference type="EMBL" id="SPO04609.1"/>
    </source>
</evidence>
<dbReference type="PANTHER" id="PTHR35391:SF7">
    <property type="entry name" value="C2H2-TYPE DOMAIN-CONTAINING PROTEIN"/>
    <property type="match status" value="1"/>
</dbReference>
<dbReference type="Proteomes" id="UP001187682">
    <property type="component" value="Unassembled WGS sequence"/>
</dbReference>
<feature type="domain" description="C2H2-type" evidence="4">
    <location>
        <begin position="444"/>
        <end position="477"/>
    </location>
</feature>
<dbReference type="Pfam" id="PF26082">
    <property type="entry name" value="zf-C2H2_AcuF"/>
    <property type="match status" value="1"/>
</dbReference>
<evidence type="ECO:0000256" key="1">
    <source>
        <dbReference type="PROSITE-ProRule" id="PRU00042"/>
    </source>
</evidence>
<dbReference type="EMBL" id="ONZQ02000010">
    <property type="protein sequence ID" value="SPO04609.1"/>
    <property type="molecule type" value="Genomic_DNA"/>
</dbReference>
<feature type="region of interest" description="Disordered" evidence="3">
    <location>
        <begin position="954"/>
        <end position="989"/>
    </location>
</feature>
<dbReference type="PROSITE" id="PS50157">
    <property type="entry name" value="ZINC_FINGER_C2H2_2"/>
    <property type="match status" value="1"/>
</dbReference>
<proteinExistence type="predicted"/>
<dbReference type="AlphaFoldDB" id="A0AAE8N327"/>
<feature type="compositionally biased region" description="Basic and acidic residues" evidence="3">
    <location>
        <begin position="954"/>
        <end position="986"/>
    </location>
</feature>
<name>A0AAE8N327_9PEZI</name>
<evidence type="ECO:0000256" key="2">
    <source>
        <dbReference type="SAM" id="Coils"/>
    </source>
</evidence>
<feature type="compositionally biased region" description="Pro residues" evidence="3">
    <location>
        <begin position="750"/>
        <end position="779"/>
    </location>
</feature>
<keyword evidence="1" id="KW-0862">Zinc</keyword>
<keyword evidence="1" id="KW-0479">Metal-binding</keyword>
<keyword evidence="6" id="KW-1185">Reference proteome</keyword>
<feature type="region of interest" description="Disordered" evidence="3">
    <location>
        <begin position="108"/>
        <end position="148"/>
    </location>
</feature>